<dbReference type="InterPro" id="IPR005852">
    <property type="entry name" value="PGM_a-D-Glc-sp"/>
</dbReference>
<dbReference type="InterPro" id="IPR005843">
    <property type="entry name" value="A-D-PHexomutase_C"/>
</dbReference>
<dbReference type="RefSeq" id="WP_255924964.1">
    <property type="nucleotide sequence ID" value="NZ_JANFNH010000001.1"/>
</dbReference>
<evidence type="ECO:0000313" key="13">
    <source>
        <dbReference type="Proteomes" id="UP001206206"/>
    </source>
</evidence>
<dbReference type="InterPro" id="IPR005846">
    <property type="entry name" value="A-D-PHexomutase_a/b/a-III"/>
</dbReference>
<dbReference type="Pfam" id="PF02879">
    <property type="entry name" value="PGM_PMM_II"/>
    <property type="match status" value="1"/>
</dbReference>
<evidence type="ECO:0000256" key="5">
    <source>
        <dbReference type="ARBA" id="ARBA00022842"/>
    </source>
</evidence>
<evidence type="ECO:0000259" key="11">
    <source>
        <dbReference type="Pfam" id="PF02880"/>
    </source>
</evidence>
<protein>
    <submittedName>
        <fullName evidence="12">Phosphoglucomutase (Alpha-D-glucose-1,6-bisphosphate-dependent)</fullName>
        <ecNumber evidence="12">5.4.2.2</ecNumber>
    </submittedName>
</protein>
<accession>A0ABT1P6P9</accession>
<dbReference type="Gene3D" id="3.30.310.50">
    <property type="entry name" value="Alpha-D-phosphohexomutase, C-terminal domain"/>
    <property type="match status" value="1"/>
</dbReference>
<evidence type="ECO:0000259" key="8">
    <source>
        <dbReference type="Pfam" id="PF00408"/>
    </source>
</evidence>
<comment type="similarity">
    <text evidence="2 7">Belongs to the phosphohexose mutase family.</text>
</comment>
<feature type="domain" description="Alpha-D-phosphohexomutase alpha/beta/alpha" evidence="11">
    <location>
        <begin position="321"/>
        <end position="439"/>
    </location>
</feature>
<evidence type="ECO:0000313" key="12">
    <source>
        <dbReference type="EMBL" id="MCQ4041030.1"/>
    </source>
</evidence>
<sequence length="548" mass="58451">MPHERAGRPAQPSDLVDVARLVTAYYALRPDPADPAQRVAFGTSGHRGSSLATAFNEDHISATSQAICDYRKSAGTDGPLFLGADTHALSEPARVTALEVFAANDVAVLVDSADGYTPTPAVSHAILTHNSGRSSGLSDGVVVTPSHNPPADGGFKYNPPNGGPADSAATAWIQDRANELIADGLRNVRRMPYARALSAPSTGRYDFLGRYVEDLPGVVDLDAVRSAGVRIGADPMGGASVAYWERIAERHRLELTVVNPLTDPTWRFMTLDWDGRIRMDCSSPHAMASLIAQREKYQVATANDADADRHGIVTPDGGLMNPNHYLAVAISYLYAHRDQWPRTTGVGKTLVSSGMIDRVAAELGRQLVEVPVGFKWFVDGLLAGTLGFGGEESAGASFLRRDGSVWTTDKDGIVLALLAAEIIAVTGRSPSWHYYALTDRFGEPAYARIDAPATKAEKAVLAKLSPEQVTTDSLAGERITAVLTEAPGNRAPIGGIKVCTHNAWFAARPSGTEDVYKVYAESFLGPDHLAQVQQEARSVVSTALASAR</sequence>
<dbReference type="PROSITE" id="PS00710">
    <property type="entry name" value="PGM_PMM"/>
    <property type="match status" value="1"/>
</dbReference>
<gene>
    <name evidence="12" type="primary">pgm</name>
    <name evidence="12" type="ORF">NON19_03060</name>
</gene>
<keyword evidence="4 7" id="KW-0479">Metal-binding</keyword>
<dbReference type="CDD" id="cd05801">
    <property type="entry name" value="PGM_like3"/>
    <property type="match status" value="1"/>
</dbReference>
<keyword evidence="6 12" id="KW-0413">Isomerase</keyword>
<feature type="domain" description="Alpha-D-phosphohexomutase alpha/beta/alpha" evidence="9">
    <location>
        <begin position="39"/>
        <end position="179"/>
    </location>
</feature>
<dbReference type="PANTHER" id="PTHR45745">
    <property type="entry name" value="PHOSPHOMANNOMUTASE 45A"/>
    <property type="match status" value="1"/>
</dbReference>
<dbReference type="Gene3D" id="3.40.120.10">
    <property type="entry name" value="Alpha-D-Glucose-1,6-Bisphosphate, subunit A, domain 3"/>
    <property type="match status" value="3"/>
</dbReference>
<reference evidence="12 13" key="1">
    <citation type="submission" date="2022-06" db="EMBL/GenBank/DDBJ databases">
        <title>Draft genome sequence of type strain Streptomyces rubrisoli DSM 42083.</title>
        <authorList>
            <person name="Duangmal K."/>
            <person name="Klaysubun C."/>
        </authorList>
    </citation>
    <scope>NUCLEOTIDE SEQUENCE [LARGE SCALE GENOMIC DNA]</scope>
    <source>
        <strain evidence="12 13">DSM 42083</strain>
    </source>
</reference>
<dbReference type="Pfam" id="PF00408">
    <property type="entry name" value="PGM_PMM_IV"/>
    <property type="match status" value="1"/>
</dbReference>
<feature type="domain" description="Alpha-D-phosphohexomutase C-terminal" evidence="8">
    <location>
        <begin position="485"/>
        <end position="537"/>
    </location>
</feature>
<dbReference type="InterPro" id="IPR016055">
    <property type="entry name" value="A-D-PHexomutase_a/b/a-I/II/III"/>
</dbReference>
<evidence type="ECO:0000259" key="9">
    <source>
        <dbReference type="Pfam" id="PF02878"/>
    </source>
</evidence>
<feature type="domain" description="Alpha-D-phosphohexomutase alpha/beta/alpha" evidence="10">
    <location>
        <begin position="210"/>
        <end position="317"/>
    </location>
</feature>
<organism evidence="12 13">
    <name type="scientific">Streptantibioticus rubrisoli</name>
    <dbReference type="NCBI Taxonomy" id="1387313"/>
    <lineage>
        <taxon>Bacteria</taxon>
        <taxon>Bacillati</taxon>
        <taxon>Actinomycetota</taxon>
        <taxon>Actinomycetes</taxon>
        <taxon>Kitasatosporales</taxon>
        <taxon>Streptomycetaceae</taxon>
        <taxon>Streptantibioticus</taxon>
    </lineage>
</organism>
<evidence type="ECO:0000256" key="4">
    <source>
        <dbReference type="ARBA" id="ARBA00022723"/>
    </source>
</evidence>
<dbReference type="SUPFAM" id="SSF55957">
    <property type="entry name" value="Phosphoglucomutase, C-terminal domain"/>
    <property type="match status" value="1"/>
</dbReference>
<evidence type="ECO:0000256" key="2">
    <source>
        <dbReference type="ARBA" id="ARBA00010231"/>
    </source>
</evidence>
<keyword evidence="5 7" id="KW-0460">Magnesium</keyword>
<comment type="cofactor">
    <cofactor evidence="1">
        <name>Mg(2+)</name>
        <dbReference type="ChEBI" id="CHEBI:18420"/>
    </cofactor>
</comment>
<dbReference type="Pfam" id="PF02878">
    <property type="entry name" value="PGM_PMM_I"/>
    <property type="match status" value="1"/>
</dbReference>
<comment type="caution">
    <text evidence="12">The sequence shown here is derived from an EMBL/GenBank/DDBJ whole genome shotgun (WGS) entry which is preliminary data.</text>
</comment>
<dbReference type="InterPro" id="IPR036900">
    <property type="entry name" value="A-D-PHexomutase_C_sf"/>
</dbReference>
<dbReference type="EMBL" id="JANFNH010000001">
    <property type="protein sequence ID" value="MCQ4041030.1"/>
    <property type="molecule type" value="Genomic_DNA"/>
</dbReference>
<dbReference type="Proteomes" id="UP001206206">
    <property type="component" value="Unassembled WGS sequence"/>
</dbReference>
<keyword evidence="3" id="KW-0597">Phosphoprotein</keyword>
<evidence type="ECO:0000256" key="1">
    <source>
        <dbReference type="ARBA" id="ARBA00001946"/>
    </source>
</evidence>
<dbReference type="InterPro" id="IPR005845">
    <property type="entry name" value="A-D-PHexomutase_a/b/a-II"/>
</dbReference>
<dbReference type="InterPro" id="IPR016066">
    <property type="entry name" value="A-D-PHexomutase_CS"/>
</dbReference>
<evidence type="ECO:0000256" key="6">
    <source>
        <dbReference type="ARBA" id="ARBA00023235"/>
    </source>
</evidence>
<dbReference type="NCBIfam" id="TIGR01132">
    <property type="entry name" value="pgm"/>
    <property type="match status" value="1"/>
</dbReference>
<dbReference type="Pfam" id="PF02880">
    <property type="entry name" value="PGM_PMM_III"/>
    <property type="match status" value="1"/>
</dbReference>
<keyword evidence="13" id="KW-1185">Reference proteome</keyword>
<proteinExistence type="inferred from homology"/>
<dbReference type="SUPFAM" id="SSF53738">
    <property type="entry name" value="Phosphoglucomutase, first 3 domains"/>
    <property type="match status" value="3"/>
</dbReference>
<dbReference type="EC" id="5.4.2.2" evidence="12"/>
<dbReference type="PANTHER" id="PTHR45745:SF1">
    <property type="entry name" value="PHOSPHOGLUCOMUTASE 2B-RELATED"/>
    <property type="match status" value="1"/>
</dbReference>
<name>A0ABT1P6P9_9ACTN</name>
<dbReference type="InterPro" id="IPR005844">
    <property type="entry name" value="A-D-PHexomutase_a/b/a-I"/>
</dbReference>
<dbReference type="GO" id="GO:0004614">
    <property type="term" value="F:phosphoglucomutase activity"/>
    <property type="evidence" value="ECO:0007669"/>
    <property type="project" value="UniProtKB-EC"/>
</dbReference>
<evidence type="ECO:0000256" key="3">
    <source>
        <dbReference type="ARBA" id="ARBA00022553"/>
    </source>
</evidence>
<evidence type="ECO:0000259" key="10">
    <source>
        <dbReference type="Pfam" id="PF02879"/>
    </source>
</evidence>
<evidence type="ECO:0000256" key="7">
    <source>
        <dbReference type="RuleBase" id="RU004326"/>
    </source>
</evidence>